<reference evidence="2" key="1">
    <citation type="submission" date="2019-12" db="EMBL/GenBank/DDBJ databases">
        <title>Genome sequencing and annotation of Brassica cretica.</title>
        <authorList>
            <person name="Studholme D.J."/>
            <person name="Sarris P.F."/>
        </authorList>
    </citation>
    <scope>NUCLEOTIDE SEQUENCE</scope>
    <source>
        <strain evidence="2">PFS-102/07</strain>
        <tissue evidence="2">Leaf</tissue>
    </source>
</reference>
<dbReference type="AlphaFoldDB" id="A0A8S9FBS6"/>
<gene>
    <name evidence="2" type="ORF">F2Q70_00029779</name>
</gene>
<proteinExistence type="predicted"/>
<name>A0A8S9FBS6_BRACR</name>
<sequence>MAPPYKKVILIFIWATLVNEHLKSAKVDTRVLGEPIGLDLYCLWPILDPNDSLGIKIEPQREQHHDSGLFYLKLHKCVGCLTIDGDLPTVRLSPSFDSFFDFRIASTVADSVELKASRMCQGALKASRTKARTALFNDEVAEKELTCLKEEAAANSLREKELAVKKARRAYQKRKREVADIGKDRYTEFSNKFGELSKKYTSIGDYRECRGAVGSLCMPSSTRSNKEKHLLFSEDPSHLERTIRKDQCSTSLDAAAFTSTDSRTHPSTDARPSSLTDPHRSTSIDSTPRTSIDPQSRSMVAIVILRQDENGDLYMPSSTRSNKETHLLFSEDPAYSEHSIRKDQRSTSLDAAAFTSTDSLTHPSTNTRPSSSTDLHRSTSIVSTLRTLIDHQSRSVVAIVILRQDENENLYDQDVHLSNATS</sequence>
<feature type="compositionally biased region" description="Polar residues" evidence="1">
    <location>
        <begin position="283"/>
        <end position="298"/>
    </location>
</feature>
<accession>A0A8S9FBS6</accession>
<evidence type="ECO:0000256" key="1">
    <source>
        <dbReference type="SAM" id="MobiDB-lite"/>
    </source>
</evidence>
<feature type="region of interest" description="Disordered" evidence="1">
    <location>
        <begin position="256"/>
        <end position="298"/>
    </location>
</feature>
<feature type="region of interest" description="Disordered" evidence="1">
    <location>
        <begin position="354"/>
        <end position="376"/>
    </location>
</feature>
<evidence type="ECO:0000313" key="2">
    <source>
        <dbReference type="EMBL" id="KAF2530411.1"/>
    </source>
</evidence>
<dbReference type="EMBL" id="QGKY02002305">
    <property type="protein sequence ID" value="KAF2530411.1"/>
    <property type="molecule type" value="Genomic_DNA"/>
</dbReference>
<protein>
    <submittedName>
        <fullName evidence="2">Uncharacterized protein</fullName>
    </submittedName>
</protein>
<organism evidence="2">
    <name type="scientific">Brassica cretica</name>
    <name type="common">Mustard</name>
    <dbReference type="NCBI Taxonomy" id="69181"/>
    <lineage>
        <taxon>Eukaryota</taxon>
        <taxon>Viridiplantae</taxon>
        <taxon>Streptophyta</taxon>
        <taxon>Embryophyta</taxon>
        <taxon>Tracheophyta</taxon>
        <taxon>Spermatophyta</taxon>
        <taxon>Magnoliopsida</taxon>
        <taxon>eudicotyledons</taxon>
        <taxon>Gunneridae</taxon>
        <taxon>Pentapetalae</taxon>
        <taxon>rosids</taxon>
        <taxon>malvids</taxon>
        <taxon>Brassicales</taxon>
        <taxon>Brassicaceae</taxon>
        <taxon>Brassiceae</taxon>
        <taxon>Brassica</taxon>
    </lineage>
</organism>
<comment type="caution">
    <text evidence="2">The sequence shown here is derived from an EMBL/GenBank/DDBJ whole genome shotgun (WGS) entry which is preliminary data.</text>
</comment>